<feature type="domain" description="Transcriptional regulator DauR-like HTH" evidence="2">
    <location>
        <begin position="156"/>
        <end position="213"/>
    </location>
</feature>
<proteinExistence type="predicted"/>
<dbReference type="InterPro" id="IPR039445">
    <property type="entry name" value="DauR-like_HTH"/>
</dbReference>
<evidence type="ECO:0000259" key="2">
    <source>
        <dbReference type="Pfam" id="PF13309"/>
    </source>
</evidence>
<dbReference type="EMBL" id="CP045700">
    <property type="protein sequence ID" value="QGA66384.1"/>
    <property type="molecule type" value="Genomic_DNA"/>
</dbReference>
<dbReference type="InterPro" id="IPR039446">
    <property type="entry name" value="DauR-like"/>
</dbReference>
<dbReference type="AlphaFoldDB" id="A0A5Q0THQ1"/>
<dbReference type="PANTHER" id="PTHR35568:SF1">
    <property type="entry name" value="TRANSCRIPTIONAL REGULATOR DAUR"/>
    <property type="match status" value="1"/>
</dbReference>
<feature type="domain" description="YheO-like" evidence="1">
    <location>
        <begin position="14"/>
        <end position="120"/>
    </location>
</feature>
<evidence type="ECO:0000259" key="1">
    <source>
        <dbReference type="Pfam" id="PF08348"/>
    </source>
</evidence>
<evidence type="ECO:0000313" key="3">
    <source>
        <dbReference type="EMBL" id="QGA66384.1"/>
    </source>
</evidence>
<gene>
    <name evidence="3" type="ORF">GFB47_13205</name>
</gene>
<name>A0A5Q0THQ1_9VIBR</name>
<dbReference type="RefSeq" id="WP_153448517.1">
    <property type="nucleotide sequence ID" value="NZ_CP045700.1"/>
</dbReference>
<sequence length="218" mass="24310">MELRKLTQADHDILHAMENVVDGIAKMYGQHTEVVLHSLDSQSPSVVKIANGHITSRSSGAPITNLAFLKLKEGRDVSDSYFSKTSEGKTLRSITTIVRNRTGEAIGLLCINSDMDVPMHAFIQTLLPTDQTVSFTDSASPETFAQNIDETIVSTIDTVKQEIWSNPTVSPSKRNREVVTRLSELGIFKYQDSKQTAAEVLEISRDTVYLYLRELEHK</sequence>
<accession>A0A5Q0THQ1</accession>
<keyword evidence="4" id="KW-1185">Reference proteome</keyword>
<dbReference type="InterPro" id="IPR013559">
    <property type="entry name" value="YheO"/>
</dbReference>
<dbReference type="Pfam" id="PF13309">
    <property type="entry name" value="HTH_22"/>
    <property type="match status" value="1"/>
</dbReference>
<organism evidence="3 4">
    <name type="scientific">Vibrio algicola</name>
    <dbReference type="NCBI Taxonomy" id="2662262"/>
    <lineage>
        <taxon>Bacteria</taxon>
        <taxon>Pseudomonadati</taxon>
        <taxon>Pseudomonadota</taxon>
        <taxon>Gammaproteobacteria</taxon>
        <taxon>Vibrionales</taxon>
        <taxon>Vibrionaceae</taxon>
        <taxon>Vibrio</taxon>
    </lineage>
</organism>
<reference evidence="3 4" key="1">
    <citation type="submission" date="2019-10" db="EMBL/GenBank/DDBJ databases">
        <title>Vibrio sp. nov., isolated from Coralline algae surface.</title>
        <authorList>
            <person name="Geng Y."/>
            <person name="Zhang X."/>
        </authorList>
    </citation>
    <scope>NUCLEOTIDE SEQUENCE [LARGE SCALE GENOMIC DNA]</scope>
    <source>
        <strain evidence="3 4">SM1977</strain>
    </source>
</reference>
<dbReference type="PANTHER" id="PTHR35568">
    <property type="entry name" value="TRANSCRIPTIONAL REGULATOR DAUR"/>
    <property type="match status" value="1"/>
</dbReference>
<evidence type="ECO:0000313" key="4">
    <source>
        <dbReference type="Proteomes" id="UP000348942"/>
    </source>
</evidence>
<dbReference type="Pfam" id="PF08348">
    <property type="entry name" value="PAS_6"/>
    <property type="match status" value="1"/>
</dbReference>
<protein>
    <recommendedName>
        <fullName evidence="5">YheO-like PAS domain protein</fullName>
    </recommendedName>
</protein>
<dbReference type="Proteomes" id="UP000348942">
    <property type="component" value="Chromosome 2"/>
</dbReference>
<evidence type="ECO:0008006" key="5">
    <source>
        <dbReference type="Google" id="ProtNLM"/>
    </source>
</evidence>